<reference evidence="1 2" key="1">
    <citation type="submission" date="2019-03" db="EMBL/GenBank/DDBJ databases">
        <title>First draft genome of Liparis tanakae, snailfish: a comprehensive survey of snailfish specific genes.</title>
        <authorList>
            <person name="Kim W."/>
            <person name="Song I."/>
            <person name="Jeong J.-H."/>
            <person name="Kim D."/>
            <person name="Kim S."/>
            <person name="Ryu S."/>
            <person name="Song J.Y."/>
            <person name="Lee S.K."/>
        </authorList>
    </citation>
    <scope>NUCLEOTIDE SEQUENCE [LARGE SCALE GENOMIC DNA]</scope>
    <source>
        <tissue evidence="1">Muscle</tissue>
    </source>
</reference>
<comment type="caution">
    <text evidence="1">The sequence shown here is derived from an EMBL/GenBank/DDBJ whole genome shotgun (WGS) entry which is preliminary data.</text>
</comment>
<proteinExistence type="predicted"/>
<evidence type="ECO:0000313" key="1">
    <source>
        <dbReference type="EMBL" id="TNN82451.1"/>
    </source>
</evidence>
<sequence length="93" mass="9794">MPAVLQSRGLGAVACCSHSSPSGSHWPCTGPFSSSLDGRYKLDIMPQLTHCCLGMATEVSISAMAPNICSPNSDTGKRSHTILSQVALIKVEY</sequence>
<accession>A0A4Z2IXG1</accession>
<dbReference type="EMBL" id="SRLO01000039">
    <property type="protein sequence ID" value="TNN82451.1"/>
    <property type="molecule type" value="Genomic_DNA"/>
</dbReference>
<name>A0A4Z2IXG1_9TELE</name>
<organism evidence="1 2">
    <name type="scientific">Liparis tanakae</name>
    <name type="common">Tanaka's snailfish</name>
    <dbReference type="NCBI Taxonomy" id="230148"/>
    <lineage>
        <taxon>Eukaryota</taxon>
        <taxon>Metazoa</taxon>
        <taxon>Chordata</taxon>
        <taxon>Craniata</taxon>
        <taxon>Vertebrata</taxon>
        <taxon>Euteleostomi</taxon>
        <taxon>Actinopterygii</taxon>
        <taxon>Neopterygii</taxon>
        <taxon>Teleostei</taxon>
        <taxon>Neoteleostei</taxon>
        <taxon>Acanthomorphata</taxon>
        <taxon>Eupercaria</taxon>
        <taxon>Perciformes</taxon>
        <taxon>Cottioidei</taxon>
        <taxon>Cottales</taxon>
        <taxon>Liparidae</taxon>
        <taxon>Liparis</taxon>
    </lineage>
</organism>
<evidence type="ECO:0000313" key="2">
    <source>
        <dbReference type="Proteomes" id="UP000314294"/>
    </source>
</evidence>
<dbReference type="Proteomes" id="UP000314294">
    <property type="component" value="Unassembled WGS sequence"/>
</dbReference>
<keyword evidence="2" id="KW-1185">Reference proteome</keyword>
<protein>
    <submittedName>
        <fullName evidence="1">Uncharacterized protein</fullName>
    </submittedName>
</protein>
<dbReference type="AlphaFoldDB" id="A0A4Z2IXG1"/>
<gene>
    <name evidence="1" type="ORF">EYF80_007286</name>
</gene>